<gene>
    <name evidence="2" type="ORF">Poly41_22840</name>
</gene>
<evidence type="ECO:0000313" key="2">
    <source>
        <dbReference type="EMBL" id="TWU39460.1"/>
    </source>
</evidence>
<evidence type="ECO:0000313" key="3">
    <source>
        <dbReference type="Proteomes" id="UP000319143"/>
    </source>
</evidence>
<feature type="region of interest" description="Disordered" evidence="1">
    <location>
        <begin position="55"/>
        <end position="86"/>
    </location>
</feature>
<accession>A0A5C6DRJ5</accession>
<sequence>MKAKYNRIAIIVAGVMMLCTSVGCNQLPWWRKDTEVMSAQQYVDQYASVYQERIQNEPPPPITYSAPKTASRSSGGGGSSSGQSCH</sequence>
<proteinExistence type="predicted"/>
<dbReference type="RefSeq" id="WP_146526215.1">
    <property type="nucleotide sequence ID" value="NZ_SJPV01000003.1"/>
</dbReference>
<dbReference type="Proteomes" id="UP000319143">
    <property type="component" value="Unassembled WGS sequence"/>
</dbReference>
<keyword evidence="3" id="KW-1185">Reference proteome</keyword>
<organism evidence="2 3">
    <name type="scientific">Novipirellula artificiosorum</name>
    <dbReference type="NCBI Taxonomy" id="2528016"/>
    <lineage>
        <taxon>Bacteria</taxon>
        <taxon>Pseudomonadati</taxon>
        <taxon>Planctomycetota</taxon>
        <taxon>Planctomycetia</taxon>
        <taxon>Pirellulales</taxon>
        <taxon>Pirellulaceae</taxon>
        <taxon>Novipirellula</taxon>
    </lineage>
</organism>
<dbReference type="AlphaFoldDB" id="A0A5C6DRJ5"/>
<evidence type="ECO:0000256" key="1">
    <source>
        <dbReference type="SAM" id="MobiDB-lite"/>
    </source>
</evidence>
<dbReference type="PROSITE" id="PS51257">
    <property type="entry name" value="PROKAR_LIPOPROTEIN"/>
    <property type="match status" value="1"/>
</dbReference>
<reference evidence="2 3" key="1">
    <citation type="submission" date="2019-02" db="EMBL/GenBank/DDBJ databases">
        <title>Deep-cultivation of Planctomycetes and their phenomic and genomic characterization uncovers novel biology.</title>
        <authorList>
            <person name="Wiegand S."/>
            <person name="Jogler M."/>
            <person name="Boedeker C."/>
            <person name="Pinto D."/>
            <person name="Vollmers J."/>
            <person name="Rivas-Marin E."/>
            <person name="Kohn T."/>
            <person name="Peeters S.H."/>
            <person name="Heuer A."/>
            <person name="Rast P."/>
            <person name="Oberbeckmann S."/>
            <person name="Bunk B."/>
            <person name="Jeske O."/>
            <person name="Meyerdierks A."/>
            <person name="Storesund J.E."/>
            <person name="Kallscheuer N."/>
            <person name="Luecker S."/>
            <person name="Lage O.M."/>
            <person name="Pohl T."/>
            <person name="Merkel B.J."/>
            <person name="Hornburger P."/>
            <person name="Mueller R.-W."/>
            <person name="Bruemmer F."/>
            <person name="Labrenz M."/>
            <person name="Spormann A.M."/>
            <person name="Op Den Camp H."/>
            <person name="Overmann J."/>
            <person name="Amann R."/>
            <person name="Jetten M.S.M."/>
            <person name="Mascher T."/>
            <person name="Medema M.H."/>
            <person name="Devos D.P."/>
            <person name="Kaster A.-K."/>
            <person name="Ovreas L."/>
            <person name="Rohde M."/>
            <person name="Galperin M.Y."/>
            <person name="Jogler C."/>
        </authorList>
    </citation>
    <scope>NUCLEOTIDE SEQUENCE [LARGE SCALE GENOMIC DNA]</scope>
    <source>
        <strain evidence="2 3">Poly41</strain>
    </source>
</reference>
<comment type="caution">
    <text evidence="2">The sequence shown here is derived from an EMBL/GenBank/DDBJ whole genome shotgun (WGS) entry which is preliminary data.</text>
</comment>
<dbReference type="EMBL" id="SJPV01000003">
    <property type="protein sequence ID" value="TWU39460.1"/>
    <property type="molecule type" value="Genomic_DNA"/>
</dbReference>
<evidence type="ECO:0008006" key="4">
    <source>
        <dbReference type="Google" id="ProtNLM"/>
    </source>
</evidence>
<name>A0A5C6DRJ5_9BACT</name>
<protein>
    <recommendedName>
        <fullName evidence="4">Lipoprotein</fullName>
    </recommendedName>
</protein>